<feature type="region of interest" description="Disordered" evidence="1">
    <location>
        <begin position="444"/>
        <end position="491"/>
    </location>
</feature>
<keyword evidence="4" id="KW-1185">Reference proteome</keyword>
<evidence type="ECO:0000313" key="4">
    <source>
        <dbReference type="Proteomes" id="UP000244406"/>
    </source>
</evidence>
<dbReference type="VEuPathDB" id="FungiDB:CXQ87_004605"/>
<evidence type="ECO:0000259" key="2">
    <source>
        <dbReference type="Pfam" id="PF00339"/>
    </source>
</evidence>
<dbReference type="InterPro" id="IPR014752">
    <property type="entry name" value="Arrestin-like_C"/>
</dbReference>
<comment type="caution">
    <text evidence="3">The sequence shown here is derived from an EMBL/GenBank/DDBJ whole genome shotgun (WGS) entry which is preliminary data.</text>
</comment>
<evidence type="ECO:0000256" key="1">
    <source>
        <dbReference type="SAM" id="MobiDB-lite"/>
    </source>
</evidence>
<proteinExistence type="predicted"/>
<reference evidence="3 4" key="1">
    <citation type="submission" date="2017-12" db="EMBL/GenBank/DDBJ databases">
        <title>Genome Sequence of the Amphotericin B-resistant Candida duobushaemulonii strain, B09383.</title>
        <authorList>
            <person name="Chow N.A."/>
            <person name="Gade L."/>
            <person name="Batra D."/>
            <person name="Rowe L.A."/>
            <person name="Loparev V.N."/>
            <person name="Litvintseva A.P."/>
        </authorList>
    </citation>
    <scope>NUCLEOTIDE SEQUENCE [LARGE SCALE GENOMIC DNA]</scope>
    <source>
        <strain evidence="3 4">B09383</strain>
    </source>
</reference>
<dbReference type="PANTHER" id="PTHR11188:SF17">
    <property type="entry name" value="FI21816P1"/>
    <property type="match status" value="1"/>
</dbReference>
<organism evidence="3 4">
    <name type="scientific">Candidozyma duobushaemuli</name>
    <dbReference type="NCBI Taxonomy" id="1231522"/>
    <lineage>
        <taxon>Eukaryota</taxon>
        <taxon>Fungi</taxon>
        <taxon>Dikarya</taxon>
        <taxon>Ascomycota</taxon>
        <taxon>Saccharomycotina</taxon>
        <taxon>Pichiomycetes</taxon>
        <taxon>Metschnikowiaceae</taxon>
        <taxon>Candidozyma</taxon>
    </lineage>
</organism>
<name>A0A2V1AHI8_9ASCO</name>
<dbReference type="InterPro" id="IPR011021">
    <property type="entry name" value="Arrestin-like_N"/>
</dbReference>
<dbReference type="Gene3D" id="2.60.40.640">
    <property type="match status" value="1"/>
</dbReference>
<protein>
    <recommendedName>
        <fullName evidence="2">Arrestin-like N-terminal domain-containing protein</fullName>
    </recommendedName>
</protein>
<dbReference type="Pfam" id="PF00339">
    <property type="entry name" value="Arrestin_N"/>
    <property type="match status" value="1"/>
</dbReference>
<dbReference type="GeneID" id="37004604"/>
<dbReference type="InterPro" id="IPR014756">
    <property type="entry name" value="Ig_E-set"/>
</dbReference>
<accession>A0A2V1AHI8</accession>
<dbReference type="PANTHER" id="PTHR11188">
    <property type="entry name" value="ARRESTIN DOMAIN CONTAINING PROTEIN"/>
    <property type="match status" value="1"/>
</dbReference>
<dbReference type="AlphaFoldDB" id="A0A2V1AHI8"/>
<dbReference type="GO" id="GO:0015031">
    <property type="term" value="P:protein transport"/>
    <property type="evidence" value="ECO:0007669"/>
    <property type="project" value="TreeGrafter"/>
</dbReference>
<dbReference type="EMBL" id="PKFP01000006">
    <property type="protein sequence ID" value="PVH17046.1"/>
    <property type="molecule type" value="Genomic_DNA"/>
</dbReference>
<feature type="compositionally biased region" description="Low complexity" evidence="1">
    <location>
        <begin position="472"/>
        <end position="483"/>
    </location>
</feature>
<evidence type="ECO:0000313" key="3">
    <source>
        <dbReference type="EMBL" id="PVH17046.1"/>
    </source>
</evidence>
<feature type="domain" description="Arrestin-like N-terminal" evidence="2">
    <location>
        <begin position="7"/>
        <end position="104"/>
    </location>
</feature>
<sequence>MPPYSMEVRLDNQLALFRPGDWVTGEVVLKVSEPFEVKDIVVSLVGETESCNFKHDDNRRRMSGSTRFRLFELSHRVFPKTPNADRYELDKGIHKFRFDLAFPATQVEARCLMQFEWNRSYLQTQLWRNTAELAPGSLTSTDLPPSFNTIFGMDSYAAVKYTVRGSVGRPGKSSVGNDKKIELRFSPTLHSAVCSVQHLTEHGLFLPDWSRGGTILKLQYDQSKRQDRSFFDKMFSSGSFTLPIDAVVEFKDSNLSRYAQGSTSRVLHQEDILSDVLRVNLVSPFSYKALKEALFGRYVIKLGQEAAVPRLVIRQVKITIIQHLRYSGYSEKEATHRIPLAKHTQYRKVDFSRFQRVENYPGYEIFREIPKEHSFLAAPQTAYSYELPAEWLEYGLFTDEQSFVAPNIQCDYSLEFAIKVNSSAEQGKHYDVVCEAPILLVPPRHTDHEGGGPPASSGPVRVAPSEEPVRVAPSADAEEAPPSYQEVMQSS</sequence>
<dbReference type="InterPro" id="IPR050357">
    <property type="entry name" value="Arrestin_domain-protein"/>
</dbReference>
<gene>
    <name evidence="3" type="ORF">CXQ87_004605</name>
</gene>
<dbReference type="GO" id="GO:0005737">
    <property type="term" value="C:cytoplasm"/>
    <property type="evidence" value="ECO:0007669"/>
    <property type="project" value="TreeGrafter"/>
</dbReference>
<dbReference type="Proteomes" id="UP000244406">
    <property type="component" value="Unassembled WGS sequence"/>
</dbReference>
<dbReference type="SUPFAM" id="SSF81296">
    <property type="entry name" value="E set domains"/>
    <property type="match status" value="1"/>
</dbReference>
<dbReference type="CDD" id="cd22952">
    <property type="entry name" value="ART10-like"/>
    <property type="match status" value="1"/>
</dbReference>
<dbReference type="RefSeq" id="XP_025337986.1">
    <property type="nucleotide sequence ID" value="XM_025483043.1"/>
</dbReference>